<evidence type="ECO:0000313" key="4">
    <source>
        <dbReference type="Proteomes" id="UP001235720"/>
    </source>
</evidence>
<evidence type="ECO:0000259" key="2">
    <source>
        <dbReference type="Pfam" id="PF06259"/>
    </source>
</evidence>
<feature type="domain" description="DUF1023" evidence="2">
    <location>
        <begin position="384"/>
        <end position="550"/>
    </location>
</feature>
<dbReference type="InterPro" id="IPR010427">
    <property type="entry name" value="DUF1023"/>
</dbReference>
<organism evidence="3 4">
    <name type="scientific">Curtobacterium subtropicum</name>
    <dbReference type="NCBI Taxonomy" id="3055138"/>
    <lineage>
        <taxon>Bacteria</taxon>
        <taxon>Bacillati</taxon>
        <taxon>Actinomycetota</taxon>
        <taxon>Actinomycetes</taxon>
        <taxon>Micrococcales</taxon>
        <taxon>Microbacteriaceae</taxon>
        <taxon>Curtobacterium</taxon>
    </lineage>
</organism>
<feature type="region of interest" description="Disordered" evidence="1">
    <location>
        <begin position="143"/>
        <end position="173"/>
    </location>
</feature>
<dbReference type="EMBL" id="JAUCMM010000008">
    <property type="protein sequence ID" value="MDM7889160.1"/>
    <property type="molecule type" value="Genomic_DNA"/>
</dbReference>
<proteinExistence type="predicted"/>
<protein>
    <submittedName>
        <fullName evidence="3">Alpha/beta hydrolase</fullName>
    </submittedName>
</protein>
<dbReference type="Proteomes" id="UP001235720">
    <property type="component" value="Unassembled WGS sequence"/>
</dbReference>
<sequence length="660" mass="69680">MGDIQYDEAAADALVRAAGAAADRLRGQGAARRRAAESALDDFRGAYAKRFEESVQIEAGDRPKLTSALNDLVDQVTEATAAAEQERQRLEQLAAWQLRQDERDRQVAADPLGLHGSPSLGVFDFKPSEVPIAPPTITVAFSARGRTRTGGGTAEGTSSADPGSLRSFASDSRAADRAAEENLTTLRSAWHGFTGSCGWVRVANASFLAGADRLLDENREDAAWLERIADAFDRAGGSGDLSNATLDIAAPADLPPALHQMLDPDLTAAEVAALWAQLGWSSSRRQDVRALPLPVLARLGNLEGVAYWARDAANRTVLDARITEAEQEVEALQSTIAYDNGTAWSRASENLTALRDIRTGAQFVPGSQSGDRYVVSLTDDVPPLAAVAIGDLDTARNVTWAVPGMGSSTTGMNAWASSAQNIYDQQRDSVDDDSPLQQHAVIAWMGYKAPPIPVISGSPDPGVLFNGYAEPGGDALAASIKGLDAVRGGDLPRTNVVAHSYGSTTAAFGLTQAAVHVDSFTTIGSAGIPNSIPRADDIHADDVYAGQARNVWALPGDEKGDQWAGTGRLSPVHGIDPTSPSFGASAFGADGVEKDGEKLRGVKDHGVSTPDGEGYLDVNTESLSNIGYATTGQPEEMTDYVAKGPTDFERDLLEQMMRAP</sequence>
<accession>A0ABT7THV0</accession>
<dbReference type="Pfam" id="PF06259">
    <property type="entry name" value="Abhydrolase_8"/>
    <property type="match status" value="1"/>
</dbReference>
<dbReference type="RefSeq" id="WP_289470730.1">
    <property type="nucleotide sequence ID" value="NZ_JAUCMM010000008.1"/>
</dbReference>
<dbReference type="GO" id="GO:0016787">
    <property type="term" value="F:hydrolase activity"/>
    <property type="evidence" value="ECO:0007669"/>
    <property type="project" value="UniProtKB-KW"/>
</dbReference>
<reference evidence="3 4" key="1">
    <citation type="submission" date="2023-06" db="EMBL/GenBank/DDBJ databases">
        <authorList>
            <person name="Feng G."/>
            <person name="Li J."/>
            <person name="Zhu H."/>
        </authorList>
    </citation>
    <scope>NUCLEOTIDE SEQUENCE [LARGE SCALE GENOMIC DNA]</scope>
    <source>
        <strain evidence="3 4">RHCJP20</strain>
    </source>
</reference>
<keyword evidence="3" id="KW-0378">Hydrolase</keyword>
<evidence type="ECO:0000313" key="3">
    <source>
        <dbReference type="EMBL" id="MDM7889160.1"/>
    </source>
</evidence>
<comment type="caution">
    <text evidence="3">The sequence shown here is derived from an EMBL/GenBank/DDBJ whole genome shotgun (WGS) entry which is preliminary data.</text>
</comment>
<keyword evidence="4" id="KW-1185">Reference proteome</keyword>
<evidence type="ECO:0000256" key="1">
    <source>
        <dbReference type="SAM" id="MobiDB-lite"/>
    </source>
</evidence>
<gene>
    <name evidence="3" type="ORF">QUG98_11925</name>
</gene>
<name>A0ABT7THV0_9MICO</name>